<evidence type="ECO:0000313" key="3">
    <source>
        <dbReference type="Proteomes" id="UP000054166"/>
    </source>
</evidence>
<dbReference type="AlphaFoldDB" id="A0A0C3F1B3"/>
<organism evidence="2 3">
    <name type="scientific">Piloderma croceum (strain F 1598)</name>
    <dbReference type="NCBI Taxonomy" id="765440"/>
    <lineage>
        <taxon>Eukaryota</taxon>
        <taxon>Fungi</taxon>
        <taxon>Dikarya</taxon>
        <taxon>Basidiomycota</taxon>
        <taxon>Agaricomycotina</taxon>
        <taxon>Agaricomycetes</taxon>
        <taxon>Agaricomycetidae</taxon>
        <taxon>Atheliales</taxon>
        <taxon>Atheliaceae</taxon>
        <taxon>Piloderma</taxon>
    </lineage>
</organism>
<dbReference type="HOGENOM" id="CLU_3125608_0_0_1"/>
<evidence type="ECO:0000256" key="1">
    <source>
        <dbReference type="SAM" id="MobiDB-lite"/>
    </source>
</evidence>
<accession>A0A0C3F1B3</accession>
<protein>
    <submittedName>
        <fullName evidence="2">Uncharacterized protein</fullName>
    </submittedName>
</protein>
<evidence type="ECO:0000313" key="2">
    <source>
        <dbReference type="EMBL" id="KIM73959.1"/>
    </source>
</evidence>
<keyword evidence="3" id="KW-1185">Reference proteome</keyword>
<feature type="region of interest" description="Disordered" evidence="1">
    <location>
        <begin position="1"/>
        <end position="26"/>
    </location>
</feature>
<dbReference type="Proteomes" id="UP000054166">
    <property type="component" value="Unassembled WGS sequence"/>
</dbReference>
<sequence length="50" mass="5594">MLEKPLTAEEKQQKAERNNLMFGSGPFEPLDNDMVDAVMVWSQGLGKSPE</sequence>
<reference evidence="2 3" key="1">
    <citation type="submission" date="2014-04" db="EMBL/GenBank/DDBJ databases">
        <authorList>
            <consortium name="DOE Joint Genome Institute"/>
            <person name="Kuo A."/>
            <person name="Tarkka M."/>
            <person name="Buscot F."/>
            <person name="Kohler A."/>
            <person name="Nagy L.G."/>
            <person name="Floudas D."/>
            <person name="Copeland A."/>
            <person name="Barry K.W."/>
            <person name="Cichocki N."/>
            <person name="Veneault-Fourrey C."/>
            <person name="LaButti K."/>
            <person name="Lindquist E.A."/>
            <person name="Lipzen A."/>
            <person name="Lundell T."/>
            <person name="Morin E."/>
            <person name="Murat C."/>
            <person name="Sun H."/>
            <person name="Tunlid A."/>
            <person name="Henrissat B."/>
            <person name="Grigoriev I.V."/>
            <person name="Hibbett D.S."/>
            <person name="Martin F."/>
            <person name="Nordberg H.P."/>
            <person name="Cantor M.N."/>
            <person name="Hua S.X."/>
        </authorList>
    </citation>
    <scope>NUCLEOTIDE SEQUENCE [LARGE SCALE GENOMIC DNA]</scope>
    <source>
        <strain evidence="2 3">F 1598</strain>
    </source>
</reference>
<proteinExistence type="predicted"/>
<feature type="compositionally biased region" description="Basic and acidic residues" evidence="1">
    <location>
        <begin position="1"/>
        <end position="17"/>
    </location>
</feature>
<name>A0A0C3F1B3_PILCF</name>
<gene>
    <name evidence="2" type="ORF">PILCRDRAFT_14783</name>
</gene>
<dbReference type="EMBL" id="KN833069">
    <property type="protein sequence ID" value="KIM73959.1"/>
    <property type="molecule type" value="Genomic_DNA"/>
</dbReference>
<reference evidence="3" key="2">
    <citation type="submission" date="2015-01" db="EMBL/GenBank/DDBJ databases">
        <title>Evolutionary Origins and Diversification of the Mycorrhizal Mutualists.</title>
        <authorList>
            <consortium name="DOE Joint Genome Institute"/>
            <consortium name="Mycorrhizal Genomics Consortium"/>
            <person name="Kohler A."/>
            <person name="Kuo A."/>
            <person name="Nagy L.G."/>
            <person name="Floudas D."/>
            <person name="Copeland A."/>
            <person name="Barry K.W."/>
            <person name="Cichocki N."/>
            <person name="Veneault-Fourrey C."/>
            <person name="LaButti K."/>
            <person name="Lindquist E.A."/>
            <person name="Lipzen A."/>
            <person name="Lundell T."/>
            <person name="Morin E."/>
            <person name="Murat C."/>
            <person name="Riley R."/>
            <person name="Ohm R."/>
            <person name="Sun H."/>
            <person name="Tunlid A."/>
            <person name="Henrissat B."/>
            <person name="Grigoriev I.V."/>
            <person name="Hibbett D.S."/>
            <person name="Martin F."/>
        </authorList>
    </citation>
    <scope>NUCLEOTIDE SEQUENCE [LARGE SCALE GENOMIC DNA]</scope>
    <source>
        <strain evidence="3">F 1598</strain>
    </source>
</reference>
<dbReference type="InParanoid" id="A0A0C3F1B3"/>